<keyword evidence="9" id="KW-0028">Amino-acid biosynthesis</keyword>
<comment type="catalytic activity">
    <reaction evidence="14">
        <text>L-isoleucine + 2-oxoglutarate = (S)-3-methyl-2-oxopentanoate + L-glutamate</text>
        <dbReference type="Rhea" id="RHEA:24801"/>
        <dbReference type="ChEBI" id="CHEBI:16810"/>
        <dbReference type="ChEBI" id="CHEBI:29985"/>
        <dbReference type="ChEBI" id="CHEBI:35146"/>
        <dbReference type="ChEBI" id="CHEBI:58045"/>
        <dbReference type="EC" id="2.6.1.42"/>
    </reaction>
</comment>
<comment type="pathway">
    <text evidence="4">Amino-acid biosynthesis; L-valine biosynthesis; L-valine from pyruvate: step 4/4.</text>
</comment>
<evidence type="ECO:0000256" key="16">
    <source>
        <dbReference type="PIRSR" id="PIRSR006468-1"/>
    </source>
</evidence>
<keyword evidence="18" id="KW-1185">Reference proteome</keyword>
<dbReference type="GO" id="GO:0052654">
    <property type="term" value="F:L-leucine-2-oxoglutarate transaminase activity"/>
    <property type="evidence" value="ECO:0007669"/>
    <property type="project" value="RHEA"/>
</dbReference>
<evidence type="ECO:0000256" key="15">
    <source>
        <dbReference type="ARBA" id="ARBA00049229"/>
    </source>
</evidence>
<dbReference type="PANTHER" id="PTHR11825:SF44">
    <property type="entry name" value="BRANCHED-CHAIN-AMINO-ACID AMINOTRANSFERASE"/>
    <property type="match status" value="1"/>
</dbReference>
<comment type="pathway">
    <text evidence="5">Amino-acid biosynthesis; L-leucine biosynthesis; L-leucine from 3-methyl-2-oxobutanoate: step 4/4.</text>
</comment>
<keyword evidence="10 17" id="KW-0808">Transferase</keyword>
<comment type="catalytic activity">
    <reaction evidence="13">
        <text>L-valine + 2-oxoglutarate = 3-methyl-2-oxobutanoate + L-glutamate</text>
        <dbReference type="Rhea" id="RHEA:24813"/>
        <dbReference type="ChEBI" id="CHEBI:11851"/>
        <dbReference type="ChEBI" id="CHEBI:16810"/>
        <dbReference type="ChEBI" id="CHEBI:29985"/>
        <dbReference type="ChEBI" id="CHEBI:57762"/>
        <dbReference type="EC" id="2.6.1.42"/>
    </reaction>
</comment>
<dbReference type="EMBL" id="CP042433">
    <property type="protein sequence ID" value="QEC57097.1"/>
    <property type="molecule type" value="Genomic_DNA"/>
</dbReference>
<dbReference type="PANTHER" id="PTHR11825">
    <property type="entry name" value="SUBGROUP IIII AMINOTRANSFERASE"/>
    <property type="match status" value="1"/>
</dbReference>
<name>A0A5B8UK73_9BACT</name>
<comment type="pathway">
    <text evidence="3">Amino-acid biosynthesis; L-isoleucine biosynthesis; L-isoleucine from 2-oxobutanoate: step 4/4.</text>
</comment>
<evidence type="ECO:0000256" key="8">
    <source>
        <dbReference type="ARBA" id="ARBA00022576"/>
    </source>
</evidence>
<evidence type="ECO:0000256" key="1">
    <source>
        <dbReference type="ARBA" id="ARBA00001933"/>
    </source>
</evidence>
<dbReference type="InterPro" id="IPR001544">
    <property type="entry name" value="Aminotrans_IV"/>
</dbReference>
<evidence type="ECO:0000256" key="11">
    <source>
        <dbReference type="ARBA" id="ARBA00022898"/>
    </source>
</evidence>
<gene>
    <name evidence="17" type="ORF">FSB75_14695</name>
</gene>
<evidence type="ECO:0000313" key="17">
    <source>
        <dbReference type="EMBL" id="QEC57097.1"/>
    </source>
</evidence>
<organism evidence="17 18">
    <name type="scientific">Flavisolibacter ginsenosidimutans</name>
    <dbReference type="NCBI Taxonomy" id="661481"/>
    <lineage>
        <taxon>Bacteria</taxon>
        <taxon>Pseudomonadati</taxon>
        <taxon>Bacteroidota</taxon>
        <taxon>Chitinophagia</taxon>
        <taxon>Chitinophagales</taxon>
        <taxon>Chitinophagaceae</taxon>
        <taxon>Flavisolibacter</taxon>
    </lineage>
</organism>
<dbReference type="SUPFAM" id="SSF56752">
    <property type="entry name" value="D-aminoacid aminotransferase-like PLP-dependent enzymes"/>
    <property type="match status" value="1"/>
</dbReference>
<comment type="similarity">
    <text evidence="6">Belongs to the class-IV pyridoxal-phosphate-dependent aminotransferase family.</text>
</comment>
<dbReference type="InterPro" id="IPR036038">
    <property type="entry name" value="Aminotransferase-like"/>
</dbReference>
<dbReference type="NCBIfam" id="TIGR01123">
    <property type="entry name" value="ilvE_II"/>
    <property type="match status" value="1"/>
</dbReference>
<dbReference type="GO" id="GO:0009098">
    <property type="term" value="P:L-leucine biosynthetic process"/>
    <property type="evidence" value="ECO:0007669"/>
    <property type="project" value="UniProtKB-UniPathway"/>
</dbReference>
<dbReference type="NCBIfam" id="NF009897">
    <property type="entry name" value="PRK13357.1"/>
    <property type="match status" value="1"/>
</dbReference>
<dbReference type="Gene3D" id="3.30.470.10">
    <property type="match status" value="1"/>
</dbReference>
<evidence type="ECO:0000256" key="12">
    <source>
        <dbReference type="ARBA" id="ARBA00023304"/>
    </source>
</evidence>
<evidence type="ECO:0000256" key="7">
    <source>
        <dbReference type="ARBA" id="ARBA00013053"/>
    </source>
</evidence>
<dbReference type="InterPro" id="IPR033939">
    <property type="entry name" value="BCAT_family"/>
</dbReference>
<evidence type="ECO:0000256" key="4">
    <source>
        <dbReference type="ARBA" id="ARBA00004931"/>
    </source>
</evidence>
<dbReference type="Pfam" id="PF01063">
    <property type="entry name" value="Aminotran_4"/>
    <property type="match status" value="1"/>
</dbReference>
<evidence type="ECO:0000256" key="5">
    <source>
        <dbReference type="ARBA" id="ARBA00005072"/>
    </source>
</evidence>
<keyword evidence="8 17" id="KW-0032">Aminotransferase</keyword>
<dbReference type="CDD" id="cd01557">
    <property type="entry name" value="BCAT_beta_family"/>
    <property type="match status" value="1"/>
</dbReference>
<dbReference type="Proteomes" id="UP000321204">
    <property type="component" value="Chromosome"/>
</dbReference>
<comment type="catalytic activity">
    <reaction evidence="15">
        <text>L-leucine + 2-oxoglutarate = 4-methyl-2-oxopentanoate + L-glutamate</text>
        <dbReference type="Rhea" id="RHEA:18321"/>
        <dbReference type="ChEBI" id="CHEBI:16810"/>
        <dbReference type="ChEBI" id="CHEBI:17865"/>
        <dbReference type="ChEBI" id="CHEBI:29985"/>
        <dbReference type="ChEBI" id="CHEBI:57427"/>
        <dbReference type="EC" id="2.6.1.42"/>
    </reaction>
</comment>
<dbReference type="RefSeq" id="WP_146789033.1">
    <property type="nucleotide sequence ID" value="NZ_BAABIO010000003.1"/>
</dbReference>
<dbReference type="Gene3D" id="3.20.10.10">
    <property type="entry name" value="D-amino Acid Aminotransferase, subunit A, domain 2"/>
    <property type="match status" value="1"/>
</dbReference>
<evidence type="ECO:0000256" key="9">
    <source>
        <dbReference type="ARBA" id="ARBA00022605"/>
    </source>
</evidence>
<dbReference type="UniPathway" id="UPA00047">
    <property type="reaction ID" value="UER00058"/>
</dbReference>
<comment type="cofactor">
    <cofactor evidence="1">
        <name>pyridoxal 5'-phosphate</name>
        <dbReference type="ChEBI" id="CHEBI:597326"/>
    </cofactor>
</comment>
<evidence type="ECO:0000256" key="6">
    <source>
        <dbReference type="ARBA" id="ARBA00009320"/>
    </source>
</evidence>
<dbReference type="InterPro" id="IPR043131">
    <property type="entry name" value="BCAT-like_N"/>
</dbReference>
<dbReference type="UniPathway" id="UPA00049">
    <property type="reaction ID" value="UER00062"/>
</dbReference>
<dbReference type="PIRSF" id="PIRSF006468">
    <property type="entry name" value="BCAT1"/>
    <property type="match status" value="1"/>
</dbReference>
<proteinExistence type="inferred from homology"/>
<comment type="function">
    <text evidence="2">Acts on leucine, isoleucine and valine.</text>
</comment>
<evidence type="ECO:0000256" key="14">
    <source>
        <dbReference type="ARBA" id="ARBA00048798"/>
    </source>
</evidence>
<dbReference type="OrthoDB" id="9804984at2"/>
<reference evidence="17 18" key="1">
    <citation type="journal article" date="2015" name="Int. J. Syst. Evol. Microbiol.">
        <title>Flavisolibacter ginsenosidimutans sp. nov., with ginsenoside-converting activity isolated from soil used for cultivating ginseng.</title>
        <authorList>
            <person name="Zhao Y."/>
            <person name="Liu Q."/>
            <person name="Kang M.S."/>
            <person name="Jin F."/>
            <person name="Yu H."/>
            <person name="Im W.T."/>
        </authorList>
    </citation>
    <scope>NUCLEOTIDE SEQUENCE [LARGE SCALE GENOMIC DNA]</scope>
    <source>
        <strain evidence="17 18">Gsoil 636</strain>
    </source>
</reference>
<evidence type="ECO:0000256" key="10">
    <source>
        <dbReference type="ARBA" id="ARBA00022679"/>
    </source>
</evidence>
<dbReference type="UniPathway" id="UPA00048">
    <property type="reaction ID" value="UER00073"/>
</dbReference>
<dbReference type="GO" id="GO:0052656">
    <property type="term" value="F:L-isoleucine-2-oxoglutarate transaminase activity"/>
    <property type="evidence" value="ECO:0007669"/>
    <property type="project" value="RHEA"/>
</dbReference>
<dbReference type="KEGG" id="fgg:FSB75_14695"/>
<keyword evidence="12" id="KW-0100">Branched-chain amino acid biosynthesis</keyword>
<dbReference type="InterPro" id="IPR005786">
    <property type="entry name" value="B_amino_transII"/>
</dbReference>
<keyword evidence="11" id="KW-0663">Pyridoxal phosphate</keyword>
<dbReference type="GO" id="GO:0009099">
    <property type="term" value="P:L-valine biosynthetic process"/>
    <property type="evidence" value="ECO:0007669"/>
    <property type="project" value="UniProtKB-UniPathway"/>
</dbReference>
<accession>A0A5B8UK73</accession>
<protein>
    <recommendedName>
        <fullName evidence="7">branched-chain-amino-acid transaminase</fullName>
        <ecNumber evidence="7">2.6.1.42</ecNumber>
    </recommendedName>
</protein>
<evidence type="ECO:0000256" key="13">
    <source>
        <dbReference type="ARBA" id="ARBA00048212"/>
    </source>
</evidence>
<evidence type="ECO:0000256" key="2">
    <source>
        <dbReference type="ARBA" id="ARBA00003109"/>
    </source>
</evidence>
<sequence>MEAIFDIPVKGTTHSVLHEVDWKNLPFGRYVSDHMFICQYKNGEWQDPQIKPFQNISVAPTMLALHYGQSVFEGMKAFRMKDGRINIFRIEKHHQRINASLDRMCMPPIPYELFATALQQLVSVDKDWVPEGEDVALYIRPLVFASEAKFGVKVSDEYTLIIMTGPVSTLYQKPIKVKVERHYIRAAKGGVGYAKCAGNYGGAFYATQKAREEGFDNVLWMDAFEHEYIEESGTMNLLFVIDEKLITPPLSDSILDGITRDSLLTIAKDLGIETEERKISISEIVKALDDGCSVEAFGAGTAAVVAPISVIGVDGELYHLPTYTNGSVMNKLKKALEAIRSGRTEDKYGWNCVV</sequence>
<evidence type="ECO:0000256" key="3">
    <source>
        <dbReference type="ARBA" id="ARBA00004824"/>
    </source>
</evidence>
<evidence type="ECO:0000313" key="18">
    <source>
        <dbReference type="Proteomes" id="UP000321204"/>
    </source>
</evidence>
<dbReference type="GO" id="GO:0052655">
    <property type="term" value="F:L-valine-2-oxoglutarate transaminase activity"/>
    <property type="evidence" value="ECO:0007669"/>
    <property type="project" value="RHEA"/>
</dbReference>
<dbReference type="EC" id="2.6.1.42" evidence="7"/>
<dbReference type="InterPro" id="IPR043132">
    <property type="entry name" value="BCAT-like_C"/>
</dbReference>
<dbReference type="GO" id="GO:0009097">
    <property type="term" value="P:isoleucine biosynthetic process"/>
    <property type="evidence" value="ECO:0007669"/>
    <property type="project" value="UniProtKB-UniPathway"/>
</dbReference>
<feature type="modified residue" description="N6-(pyridoxal phosphate)lysine" evidence="16">
    <location>
        <position position="195"/>
    </location>
</feature>
<dbReference type="AlphaFoldDB" id="A0A5B8UK73"/>